<dbReference type="Proteomes" id="UP000194236">
    <property type="component" value="Unassembled WGS sequence"/>
</dbReference>
<reference evidence="1 2" key="1">
    <citation type="submission" date="2017-03" db="EMBL/GenBank/DDBJ databases">
        <title>Genome Survey of Euroglyphus maynei.</title>
        <authorList>
            <person name="Arlian L.G."/>
            <person name="Morgan M.S."/>
            <person name="Rider S.D."/>
        </authorList>
    </citation>
    <scope>NUCLEOTIDE SEQUENCE [LARGE SCALE GENOMIC DNA]</scope>
    <source>
        <strain evidence="1">Arlian Lab</strain>
        <tissue evidence="1">Whole body</tissue>
    </source>
</reference>
<dbReference type="AlphaFoldDB" id="A0A1Y3BJ43"/>
<dbReference type="EMBL" id="MUJZ01020781">
    <property type="protein sequence ID" value="OTF79918.1"/>
    <property type="molecule type" value="Genomic_DNA"/>
</dbReference>
<name>A0A1Y3BJ43_EURMA</name>
<sequence length="176" mass="21005">MKFFNQSKFFQPKSIYSRIVGQSVMMRKKYKKSTKEMEKILTKTKSDLDDLLRKIRQQRVKLCNINDKTRRDASISKSPVQLFRKPWPRTNVGHKENSQQQHQVETTAKMCYEHYSNDDRSSLNDYDGYQDERSSLFYQNLDRYPDYDGRTSRYSPFPSVIPFYAEYSNQGMLSVM</sequence>
<gene>
    <name evidence="1" type="ORF">BLA29_007461</name>
</gene>
<evidence type="ECO:0000313" key="2">
    <source>
        <dbReference type="Proteomes" id="UP000194236"/>
    </source>
</evidence>
<evidence type="ECO:0000313" key="1">
    <source>
        <dbReference type="EMBL" id="OTF79918.1"/>
    </source>
</evidence>
<protein>
    <submittedName>
        <fullName evidence="1">Uncharacterized protein</fullName>
    </submittedName>
</protein>
<dbReference type="OrthoDB" id="10631752at2759"/>
<keyword evidence="2" id="KW-1185">Reference proteome</keyword>
<proteinExistence type="predicted"/>
<organism evidence="1 2">
    <name type="scientific">Euroglyphus maynei</name>
    <name type="common">Mayne's house dust mite</name>
    <dbReference type="NCBI Taxonomy" id="6958"/>
    <lineage>
        <taxon>Eukaryota</taxon>
        <taxon>Metazoa</taxon>
        <taxon>Ecdysozoa</taxon>
        <taxon>Arthropoda</taxon>
        <taxon>Chelicerata</taxon>
        <taxon>Arachnida</taxon>
        <taxon>Acari</taxon>
        <taxon>Acariformes</taxon>
        <taxon>Sarcoptiformes</taxon>
        <taxon>Astigmata</taxon>
        <taxon>Psoroptidia</taxon>
        <taxon>Analgoidea</taxon>
        <taxon>Pyroglyphidae</taxon>
        <taxon>Pyroglyphinae</taxon>
        <taxon>Euroglyphus</taxon>
    </lineage>
</organism>
<accession>A0A1Y3BJ43</accession>
<comment type="caution">
    <text evidence="1">The sequence shown here is derived from an EMBL/GenBank/DDBJ whole genome shotgun (WGS) entry which is preliminary data.</text>
</comment>